<proteinExistence type="predicted"/>
<evidence type="ECO:0000313" key="1">
    <source>
        <dbReference type="EMBL" id="MDT0472974.1"/>
    </source>
</evidence>
<name>A0ABU2UIQ2_9ACTN</name>
<keyword evidence="2" id="KW-1185">Reference proteome</keyword>
<protein>
    <submittedName>
        <fullName evidence="1">Uncharacterized protein</fullName>
    </submittedName>
</protein>
<comment type="caution">
    <text evidence="1">The sequence shown here is derived from an EMBL/GenBank/DDBJ whole genome shotgun (WGS) entry which is preliminary data.</text>
</comment>
<sequence>MSDTTMVAIDDTDALAFVIVRPAEGGVSIEAAAKGLSKEDAARILRHVASLWEAEASQ</sequence>
<dbReference type="Proteomes" id="UP001180489">
    <property type="component" value="Unassembled WGS sequence"/>
</dbReference>
<evidence type="ECO:0000313" key="2">
    <source>
        <dbReference type="Proteomes" id="UP001180489"/>
    </source>
</evidence>
<gene>
    <name evidence="1" type="ORF">RM863_12655</name>
</gene>
<dbReference type="EMBL" id="JAVRFF010000012">
    <property type="protein sequence ID" value="MDT0472974.1"/>
    <property type="molecule type" value="Genomic_DNA"/>
</dbReference>
<dbReference type="RefSeq" id="WP_311635048.1">
    <property type="nucleotide sequence ID" value="NZ_JAVRFF010000012.1"/>
</dbReference>
<reference evidence="1" key="1">
    <citation type="submission" date="2024-05" db="EMBL/GenBank/DDBJ databases">
        <title>30 novel species of actinomycetes from the DSMZ collection.</title>
        <authorList>
            <person name="Nouioui I."/>
        </authorList>
    </citation>
    <scope>NUCLEOTIDE SEQUENCE</scope>
    <source>
        <strain evidence="1">DSM 41014</strain>
    </source>
</reference>
<accession>A0ABU2UIQ2</accession>
<organism evidence="1 2">
    <name type="scientific">Streptomyces hintoniae</name>
    <dbReference type="NCBI Taxonomy" id="3075521"/>
    <lineage>
        <taxon>Bacteria</taxon>
        <taxon>Bacillati</taxon>
        <taxon>Actinomycetota</taxon>
        <taxon>Actinomycetes</taxon>
        <taxon>Kitasatosporales</taxon>
        <taxon>Streptomycetaceae</taxon>
        <taxon>Streptomyces</taxon>
    </lineage>
</organism>